<accession>A0ABY1BI69</accession>
<evidence type="ECO:0000256" key="2">
    <source>
        <dbReference type="ARBA" id="ARBA00022729"/>
    </source>
</evidence>
<dbReference type="EMBL" id="FOFP01000011">
    <property type="protein sequence ID" value="SEQ91675.1"/>
    <property type="molecule type" value="Genomic_DNA"/>
</dbReference>
<dbReference type="SMART" id="SM00062">
    <property type="entry name" value="PBPb"/>
    <property type="match status" value="1"/>
</dbReference>
<proteinExistence type="inferred from homology"/>
<evidence type="ECO:0000313" key="6">
    <source>
        <dbReference type="Proteomes" id="UP000198512"/>
    </source>
</evidence>
<dbReference type="Proteomes" id="UP000198512">
    <property type="component" value="Unassembled WGS sequence"/>
</dbReference>
<gene>
    <name evidence="5" type="ORF">SAMN05216600_111193</name>
</gene>
<name>A0ABY1BI69_9PSED</name>
<evidence type="ECO:0000256" key="3">
    <source>
        <dbReference type="SAM" id="SignalP"/>
    </source>
</evidence>
<protein>
    <submittedName>
        <fullName evidence="5">Extracellular solute-binding protein, family 3</fullName>
    </submittedName>
</protein>
<feature type="signal peptide" evidence="3">
    <location>
        <begin position="1"/>
        <end position="20"/>
    </location>
</feature>
<evidence type="ECO:0000259" key="4">
    <source>
        <dbReference type="SMART" id="SM00062"/>
    </source>
</evidence>
<dbReference type="SUPFAM" id="SSF53850">
    <property type="entry name" value="Periplasmic binding protein-like II"/>
    <property type="match status" value="1"/>
</dbReference>
<evidence type="ECO:0000313" key="5">
    <source>
        <dbReference type="EMBL" id="SEQ91675.1"/>
    </source>
</evidence>
<dbReference type="PANTHER" id="PTHR35936">
    <property type="entry name" value="MEMBRANE-BOUND LYTIC MUREIN TRANSGLYCOSYLASE F"/>
    <property type="match status" value="1"/>
</dbReference>
<reference evidence="5 6" key="1">
    <citation type="submission" date="2016-10" db="EMBL/GenBank/DDBJ databases">
        <authorList>
            <person name="Varghese N."/>
            <person name="Submissions S."/>
        </authorList>
    </citation>
    <scope>NUCLEOTIDE SEQUENCE [LARGE SCALE GENOMIC DNA]</scope>
    <source>
        <strain evidence="5 6">CIP 109853</strain>
    </source>
</reference>
<comment type="similarity">
    <text evidence="1">Belongs to the bacterial solute-binding protein 3 family.</text>
</comment>
<dbReference type="Pfam" id="PF00497">
    <property type="entry name" value="SBP_bac_3"/>
    <property type="match status" value="1"/>
</dbReference>
<feature type="chain" id="PRO_5046209785" evidence="3">
    <location>
        <begin position="21"/>
        <end position="243"/>
    </location>
</feature>
<dbReference type="Gene3D" id="3.40.190.10">
    <property type="entry name" value="Periplasmic binding protein-like II"/>
    <property type="match status" value="2"/>
</dbReference>
<organism evidence="5 6">
    <name type="scientific">Pseudomonas cuatrocienegasensis</name>
    <dbReference type="NCBI Taxonomy" id="543360"/>
    <lineage>
        <taxon>Bacteria</taxon>
        <taxon>Pseudomonadati</taxon>
        <taxon>Pseudomonadota</taxon>
        <taxon>Gammaproteobacteria</taxon>
        <taxon>Pseudomonadales</taxon>
        <taxon>Pseudomonadaceae</taxon>
        <taxon>Pseudomonas</taxon>
    </lineage>
</organism>
<evidence type="ECO:0000256" key="1">
    <source>
        <dbReference type="ARBA" id="ARBA00010333"/>
    </source>
</evidence>
<dbReference type="PANTHER" id="PTHR35936:SF17">
    <property type="entry name" value="ARGININE-BINDING EXTRACELLULAR PROTEIN ARTP"/>
    <property type="match status" value="1"/>
</dbReference>
<dbReference type="RefSeq" id="WP_069519443.1">
    <property type="nucleotide sequence ID" value="NZ_FOFP01000011.1"/>
</dbReference>
<dbReference type="InterPro" id="IPR001638">
    <property type="entry name" value="Solute-binding_3/MltF_N"/>
</dbReference>
<keyword evidence="6" id="KW-1185">Reference proteome</keyword>
<sequence length="243" mass="27698">MRSLFALLLCLNLYAPSTQAQEHFRVGVELQSYPPYSAVQDGHYQGYARDLLDAFAADRGYRFTYVPLPVRRLLSDFLAGRVDLKYPDHPQWNATQKAGHTVHYSQPTVPYIDGVLVKPGRLGQSAATLQLLGTQNGFTPWPYLKEIRAGRIKLIQANQVDSLLQMVINDRIDGAYLNPKVVAYRLHQLNLPADTLVFDPQLDHMEDHYYLSGIRHPQLIAEFNRFLSEQAEQITQIRARHGL</sequence>
<feature type="domain" description="Solute-binding protein family 3/N-terminal" evidence="4">
    <location>
        <begin position="23"/>
        <end position="241"/>
    </location>
</feature>
<keyword evidence="2 3" id="KW-0732">Signal</keyword>
<comment type="caution">
    <text evidence="5">The sequence shown here is derived from an EMBL/GenBank/DDBJ whole genome shotgun (WGS) entry which is preliminary data.</text>
</comment>